<gene>
    <name evidence="2" type="ORF">A2719_05215</name>
</gene>
<evidence type="ECO:0000313" key="2">
    <source>
        <dbReference type="EMBL" id="OGZ44493.1"/>
    </source>
</evidence>
<comment type="caution">
    <text evidence="2">The sequence shown here is derived from an EMBL/GenBank/DDBJ whole genome shotgun (WGS) entry which is preliminary data.</text>
</comment>
<dbReference type="STRING" id="1802114.A2719_05215"/>
<accession>A0A1G2G2E4</accession>
<name>A0A1G2G2E4_9BACT</name>
<dbReference type="Proteomes" id="UP000177480">
    <property type="component" value="Unassembled WGS sequence"/>
</dbReference>
<evidence type="ECO:0000256" key="1">
    <source>
        <dbReference type="SAM" id="MobiDB-lite"/>
    </source>
</evidence>
<evidence type="ECO:0000313" key="3">
    <source>
        <dbReference type="Proteomes" id="UP000177480"/>
    </source>
</evidence>
<dbReference type="AlphaFoldDB" id="A0A1G2G2E4"/>
<protein>
    <submittedName>
        <fullName evidence="2">Uncharacterized protein</fullName>
    </submittedName>
</protein>
<dbReference type="EMBL" id="MHNK01000002">
    <property type="protein sequence ID" value="OGZ44493.1"/>
    <property type="molecule type" value="Genomic_DNA"/>
</dbReference>
<sequence>MPEARARRKGGVGGIPPRPSVPPERSGGGHWGFSAKWVLTFSNKHHPIEHDKGHFSGGDEKKAEARATIALKILCFGLTIQATHAEKSAEFPPSP</sequence>
<reference evidence="2 3" key="1">
    <citation type="journal article" date="2016" name="Nat. Commun.">
        <title>Thousands of microbial genomes shed light on interconnected biogeochemical processes in an aquifer system.</title>
        <authorList>
            <person name="Anantharaman K."/>
            <person name="Brown C.T."/>
            <person name="Hug L.A."/>
            <person name="Sharon I."/>
            <person name="Castelle C.J."/>
            <person name="Probst A.J."/>
            <person name="Thomas B.C."/>
            <person name="Singh A."/>
            <person name="Wilkins M.J."/>
            <person name="Karaoz U."/>
            <person name="Brodie E.L."/>
            <person name="Williams K.H."/>
            <person name="Hubbard S.S."/>
            <person name="Banfield J.F."/>
        </authorList>
    </citation>
    <scope>NUCLEOTIDE SEQUENCE [LARGE SCALE GENOMIC DNA]</scope>
</reference>
<feature type="compositionally biased region" description="Basic residues" evidence="1">
    <location>
        <begin position="1"/>
        <end position="10"/>
    </location>
</feature>
<proteinExistence type="predicted"/>
<organism evidence="2 3">
    <name type="scientific">Candidatus Ryanbacteria bacterium RIFCSPHIGHO2_01_FULL_45_22</name>
    <dbReference type="NCBI Taxonomy" id="1802114"/>
    <lineage>
        <taxon>Bacteria</taxon>
        <taxon>Candidatus Ryaniibacteriota</taxon>
    </lineage>
</organism>
<feature type="region of interest" description="Disordered" evidence="1">
    <location>
        <begin position="1"/>
        <end position="29"/>
    </location>
</feature>